<evidence type="ECO:0000313" key="7">
    <source>
        <dbReference type="Proteomes" id="UP000275846"/>
    </source>
</evidence>
<reference evidence="8" key="1">
    <citation type="submission" date="2016-06" db="UniProtKB">
        <authorList>
            <consortium name="WormBaseParasite"/>
        </authorList>
    </citation>
    <scope>IDENTIFICATION</scope>
</reference>
<evidence type="ECO:0000313" key="8">
    <source>
        <dbReference type="WBParaSite" id="SSLN_0001252801-mRNA-1"/>
    </source>
</evidence>
<evidence type="ECO:0000256" key="1">
    <source>
        <dbReference type="ARBA" id="ARBA00004123"/>
    </source>
</evidence>
<dbReference type="WBParaSite" id="SSLN_0001252801-mRNA-1">
    <property type="protein sequence ID" value="SSLN_0001252801-mRNA-1"/>
    <property type="gene ID" value="SSLN_0001252801"/>
</dbReference>
<dbReference type="Gene3D" id="1.10.10.60">
    <property type="entry name" value="Homeodomain-like"/>
    <property type="match status" value="1"/>
</dbReference>
<dbReference type="OrthoDB" id="6286886at2759"/>
<evidence type="ECO:0000313" key="6">
    <source>
        <dbReference type="EMBL" id="VDL98462.1"/>
    </source>
</evidence>
<comment type="subcellular location">
    <subcellularLocation>
        <location evidence="1 3">Nucleus</location>
    </subcellularLocation>
</comment>
<gene>
    <name evidence="6" type="ORF">SSLN_LOCUS12077</name>
</gene>
<dbReference type="GO" id="GO:0030182">
    <property type="term" value="P:neuron differentiation"/>
    <property type="evidence" value="ECO:0007669"/>
    <property type="project" value="TreeGrafter"/>
</dbReference>
<sequence length="142" mass="15852">MTLTQVSTWFANARRRLKKENKALSSFLPPEETDMEESLPTDCENFNHFPQLSADRQSFSQTGSAGSPPGLLVEDGLLPGEEEYGKVEVTEQQGSPPADSEEDLRPTTVVTQQHWTPRQTTKIWSLVDLAVPQCESDESTRT</sequence>
<dbReference type="PANTHER" id="PTHR11211:SF40">
    <property type="entry name" value="MIRROR, ISOFORM C"/>
    <property type="match status" value="1"/>
</dbReference>
<evidence type="ECO:0000259" key="5">
    <source>
        <dbReference type="PROSITE" id="PS50071"/>
    </source>
</evidence>
<organism evidence="8">
    <name type="scientific">Schistocephalus solidus</name>
    <name type="common">Tapeworm</name>
    <dbReference type="NCBI Taxonomy" id="70667"/>
    <lineage>
        <taxon>Eukaryota</taxon>
        <taxon>Metazoa</taxon>
        <taxon>Spiralia</taxon>
        <taxon>Lophotrochozoa</taxon>
        <taxon>Platyhelminthes</taxon>
        <taxon>Cestoda</taxon>
        <taxon>Eucestoda</taxon>
        <taxon>Diphyllobothriidea</taxon>
        <taxon>Diphyllobothriidae</taxon>
        <taxon>Schistocephalus</taxon>
    </lineage>
</organism>
<evidence type="ECO:0000256" key="4">
    <source>
        <dbReference type="SAM" id="MobiDB-lite"/>
    </source>
</evidence>
<accession>A0A183T6H9</accession>
<feature type="domain" description="Homeobox" evidence="5">
    <location>
        <begin position="1"/>
        <end position="20"/>
    </location>
</feature>
<dbReference type="GO" id="GO:0005634">
    <property type="term" value="C:nucleus"/>
    <property type="evidence" value="ECO:0007669"/>
    <property type="project" value="UniProtKB-SubCell"/>
</dbReference>
<evidence type="ECO:0000256" key="3">
    <source>
        <dbReference type="PROSITE-ProRule" id="PRU00108"/>
    </source>
</evidence>
<dbReference type="InterPro" id="IPR009057">
    <property type="entry name" value="Homeodomain-like_sf"/>
</dbReference>
<dbReference type="STRING" id="70667.A0A183T6H9"/>
<keyword evidence="3" id="KW-0238">DNA-binding</keyword>
<keyword evidence="7" id="KW-1185">Reference proteome</keyword>
<dbReference type="GO" id="GO:0048468">
    <property type="term" value="P:cell development"/>
    <property type="evidence" value="ECO:0007669"/>
    <property type="project" value="TreeGrafter"/>
</dbReference>
<feature type="compositionally biased region" description="Polar residues" evidence="4">
    <location>
        <begin position="48"/>
        <end position="65"/>
    </location>
</feature>
<feature type="DNA-binding region" description="Homeobox" evidence="3">
    <location>
        <begin position="3"/>
        <end position="21"/>
    </location>
</feature>
<dbReference type="CDD" id="cd00086">
    <property type="entry name" value="homeodomain"/>
    <property type="match status" value="1"/>
</dbReference>
<keyword evidence="3" id="KW-0539">Nucleus</keyword>
<dbReference type="AlphaFoldDB" id="A0A183T6H9"/>
<comment type="similarity">
    <text evidence="2">Belongs to the TALE/IRO homeobox family.</text>
</comment>
<keyword evidence="3" id="KW-0371">Homeobox</keyword>
<feature type="region of interest" description="Disordered" evidence="4">
    <location>
        <begin position="47"/>
        <end position="114"/>
    </location>
</feature>
<dbReference type="GO" id="GO:0000981">
    <property type="term" value="F:DNA-binding transcription factor activity, RNA polymerase II-specific"/>
    <property type="evidence" value="ECO:0007669"/>
    <property type="project" value="TreeGrafter"/>
</dbReference>
<dbReference type="SUPFAM" id="SSF46689">
    <property type="entry name" value="Homeodomain-like"/>
    <property type="match status" value="1"/>
</dbReference>
<protein>
    <submittedName>
        <fullName evidence="8">Homeobox domain-containing protein</fullName>
    </submittedName>
</protein>
<dbReference type="InterPro" id="IPR001356">
    <property type="entry name" value="HD"/>
</dbReference>
<evidence type="ECO:0000256" key="2">
    <source>
        <dbReference type="ARBA" id="ARBA00008446"/>
    </source>
</evidence>
<reference evidence="6 7" key="2">
    <citation type="submission" date="2018-11" db="EMBL/GenBank/DDBJ databases">
        <authorList>
            <consortium name="Pathogen Informatics"/>
        </authorList>
    </citation>
    <scope>NUCLEOTIDE SEQUENCE [LARGE SCALE GENOMIC DNA]</scope>
    <source>
        <strain evidence="6 7">NST_G2</strain>
    </source>
</reference>
<name>A0A183T6H9_SCHSO</name>
<dbReference type="PANTHER" id="PTHR11211">
    <property type="entry name" value="IROQUOIS-CLASS HOMEODOMAIN PROTEIN IRX"/>
    <property type="match status" value="1"/>
</dbReference>
<dbReference type="Proteomes" id="UP000275846">
    <property type="component" value="Unassembled WGS sequence"/>
</dbReference>
<dbReference type="GO" id="GO:0000978">
    <property type="term" value="F:RNA polymerase II cis-regulatory region sequence-specific DNA binding"/>
    <property type="evidence" value="ECO:0007669"/>
    <property type="project" value="TreeGrafter"/>
</dbReference>
<proteinExistence type="inferred from homology"/>
<dbReference type="EMBL" id="UYSU01037011">
    <property type="protein sequence ID" value="VDL98462.1"/>
    <property type="molecule type" value="Genomic_DNA"/>
</dbReference>
<dbReference type="PROSITE" id="PS50071">
    <property type="entry name" value="HOMEOBOX_2"/>
    <property type="match status" value="1"/>
</dbReference>